<dbReference type="EMBL" id="LUHQ01000002">
    <property type="protein sequence ID" value="OAP10244.1"/>
    <property type="molecule type" value="Genomic_DNA"/>
</dbReference>
<sequence length="52" mass="5995">MVENITIQVLFVHSHLTRSKVKKGSLTRTKDLQEDNGRSTFIGRQSDNHRKS</sequence>
<gene>
    <name evidence="2" type="ordered locus">AXX17_At2g03160</name>
</gene>
<accession>A0A178VWL9</accession>
<protein>
    <submittedName>
        <fullName evidence="2">Uncharacterized protein</fullName>
    </submittedName>
</protein>
<comment type="caution">
    <text evidence="2">The sequence shown here is derived from an EMBL/GenBank/DDBJ whole genome shotgun (WGS) entry which is preliminary data.</text>
</comment>
<name>A0A178VWL9_ARATH</name>
<reference evidence="3" key="1">
    <citation type="journal article" date="2016" name="Proc. Natl. Acad. Sci. U.S.A.">
        <title>Chromosome-level assembly of Arabidopsis thaliana Ler reveals the extent of translocation and inversion polymorphisms.</title>
        <authorList>
            <person name="Zapata L."/>
            <person name="Ding J."/>
            <person name="Willing E.M."/>
            <person name="Hartwig B."/>
            <person name="Bezdan D."/>
            <person name="Jiao W.B."/>
            <person name="Patel V."/>
            <person name="Velikkakam James G."/>
            <person name="Koornneef M."/>
            <person name="Ossowski S."/>
            <person name="Schneeberger K."/>
        </authorList>
    </citation>
    <scope>NUCLEOTIDE SEQUENCE [LARGE SCALE GENOMIC DNA]</scope>
    <source>
        <strain evidence="3">cv. Landsberg erecta</strain>
    </source>
</reference>
<feature type="compositionally biased region" description="Basic and acidic residues" evidence="1">
    <location>
        <begin position="28"/>
        <end position="37"/>
    </location>
</feature>
<proteinExistence type="predicted"/>
<evidence type="ECO:0000313" key="3">
    <source>
        <dbReference type="Proteomes" id="UP000078284"/>
    </source>
</evidence>
<dbReference type="AlphaFoldDB" id="A0A178VWL9"/>
<dbReference type="Proteomes" id="UP000078284">
    <property type="component" value="Chromosome 2"/>
</dbReference>
<evidence type="ECO:0000313" key="2">
    <source>
        <dbReference type="EMBL" id="OAP10244.1"/>
    </source>
</evidence>
<feature type="region of interest" description="Disordered" evidence="1">
    <location>
        <begin position="20"/>
        <end position="52"/>
    </location>
</feature>
<organism evidence="2 3">
    <name type="scientific">Arabidopsis thaliana</name>
    <name type="common">Mouse-ear cress</name>
    <dbReference type="NCBI Taxonomy" id="3702"/>
    <lineage>
        <taxon>Eukaryota</taxon>
        <taxon>Viridiplantae</taxon>
        <taxon>Streptophyta</taxon>
        <taxon>Embryophyta</taxon>
        <taxon>Tracheophyta</taxon>
        <taxon>Spermatophyta</taxon>
        <taxon>Magnoliopsida</taxon>
        <taxon>eudicotyledons</taxon>
        <taxon>Gunneridae</taxon>
        <taxon>Pentapetalae</taxon>
        <taxon>rosids</taxon>
        <taxon>malvids</taxon>
        <taxon>Brassicales</taxon>
        <taxon>Brassicaceae</taxon>
        <taxon>Camelineae</taxon>
        <taxon>Arabidopsis</taxon>
    </lineage>
</organism>
<evidence type="ECO:0000256" key="1">
    <source>
        <dbReference type="SAM" id="MobiDB-lite"/>
    </source>
</evidence>